<dbReference type="EMBL" id="UINC01001008">
    <property type="protein sequence ID" value="SUZ67312.1"/>
    <property type="molecule type" value="Genomic_DNA"/>
</dbReference>
<name>A0A381PJX7_9ZZZZ</name>
<protein>
    <submittedName>
        <fullName evidence="1">Uncharacterized protein</fullName>
    </submittedName>
</protein>
<proteinExistence type="predicted"/>
<sequence>MRADDRVHRIGVRQIRQSSVVIVLGVADGVAEPSPNSMASRVR</sequence>
<dbReference type="AlphaFoldDB" id="A0A381PJX7"/>
<evidence type="ECO:0000313" key="1">
    <source>
        <dbReference type="EMBL" id="SUZ67312.1"/>
    </source>
</evidence>
<reference evidence="1" key="1">
    <citation type="submission" date="2018-05" db="EMBL/GenBank/DDBJ databases">
        <authorList>
            <person name="Lanie J.A."/>
            <person name="Ng W.-L."/>
            <person name="Kazmierczak K.M."/>
            <person name="Andrzejewski T.M."/>
            <person name="Davidsen T.M."/>
            <person name="Wayne K.J."/>
            <person name="Tettelin H."/>
            <person name="Glass J.I."/>
            <person name="Rusch D."/>
            <person name="Podicherti R."/>
            <person name="Tsui H.-C.T."/>
            <person name="Winkler M.E."/>
        </authorList>
    </citation>
    <scope>NUCLEOTIDE SEQUENCE</scope>
</reference>
<gene>
    <name evidence="1" type="ORF">METZ01_LOCUS20166</name>
</gene>
<organism evidence="1">
    <name type="scientific">marine metagenome</name>
    <dbReference type="NCBI Taxonomy" id="408172"/>
    <lineage>
        <taxon>unclassified sequences</taxon>
        <taxon>metagenomes</taxon>
        <taxon>ecological metagenomes</taxon>
    </lineage>
</organism>
<accession>A0A381PJX7</accession>